<dbReference type="PANTHER" id="PTHR46960">
    <property type="entry name" value="E3 UBIQUITIN-PROTEIN LIGASE KEG"/>
    <property type="match status" value="1"/>
</dbReference>
<dbReference type="AlphaFoldDB" id="A0A8X8DA76"/>
<keyword evidence="2" id="KW-1185">Reference proteome</keyword>
<gene>
    <name evidence="1" type="ORF">POTOM_014535</name>
</gene>
<accession>A0A8X8DA76</accession>
<organism evidence="1 2">
    <name type="scientific">Populus tomentosa</name>
    <name type="common">Chinese white poplar</name>
    <dbReference type="NCBI Taxonomy" id="118781"/>
    <lineage>
        <taxon>Eukaryota</taxon>
        <taxon>Viridiplantae</taxon>
        <taxon>Streptophyta</taxon>
        <taxon>Embryophyta</taxon>
        <taxon>Tracheophyta</taxon>
        <taxon>Spermatophyta</taxon>
        <taxon>Magnoliopsida</taxon>
        <taxon>eudicotyledons</taxon>
        <taxon>Gunneridae</taxon>
        <taxon>Pentapetalae</taxon>
        <taxon>rosids</taxon>
        <taxon>fabids</taxon>
        <taxon>Malpighiales</taxon>
        <taxon>Salicaceae</taxon>
        <taxon>Saliceae</taxon>
        <taxon>Populus</taxon>
    </lineage>
</organism>
<dbReference type="EMBL" id="JAAWWB010000006">
    <property type="protein sequence ID" value="KAG6781624.1"/>
    <property type="molecule type" value="Genomic_DNA"/>
</dbReference>
<protein>
    <submittedName>
        <fullName evidence="1">Uncharacterized protein</fullName>
    </submittedName>
</protein>
<dbReference type="GO" id="GO:0005769">
    <property type="term" value="C:early endosome"/>
    <property type="evidence" value="ECO:0007669"/>
    <property type="project" value="TreeGrafter"/>
</dbReference>
<dbReference type="GO" id="GO:0005802">
    <property type="term" value="C:trans-Golgi network"/>
    <property type="evidence" value="ECO:0007669"/>
    <property type="project" value="TreeGrafter"/>
</dbReference>
<dbReference type="GO" id="GO:0045324">
    <property type="term" value="P:late endosome to vacuole transport"/>
    <property type="evidence" value="ECO:0007669"/>
    <property type="project" value="TreeGrafter"/>
</dbReference>
<dbReference type="InterPro" id="IPR044584">
    <property type="entry name" value="KEG"/>
</dbReference>
<dbReference type="GO" id="GO:0006952">
    <property type="term" value="P:defense response"/>
    <property type="evidence" value="ECO:0007669"/>
    <property type="project" value="InterPro"/>
</dbReference>
<dbReference type="OrthoDB" id="264520at2759"/>
<dbReference type="GO" id="GO:0009738">
    <property type="term" value="P:abscisic acid-activated signaling pathway"/>
    <property type="evidence" value="ECO:0007669"/>
    <property type="project" value="InterPro"/>
</dbReference>
<dbReference type="GO" id="GO:0016567">
    <property type="term" value="P:protein ubiquitination"/>
    <property type="evidence" value="ECO:0007669"/>
    <property type="project" value="InterPro"/>
</dbReference>
<dbReference type="Proteomes" id="UP000886885">
    <property type="component" value="Chromosome 3D"/>
</dbReference>
<sequence length="260" mass="29451">MAKANFLGSCPFPCLRRVRVIGRLRLWKVSPGGAERLSGLKLVIGYALNLVWGPDQMLKRYLVSKCGSMLKRYLWIAHHRRYHLVEKAPPADLEVEQIFEVGEWEKLREDVSNWKSVGPGSGVVVQGIRYDGDNWGSLYVGFSGEQERWAGPTSHLERAGRLMIGQKVRVKLSVKQPRLGWSGHTHEVELVENEELHIGDWVKVRASVSTPTHQRGEENHSGVGVVHRMENGDLRVAFCFMELARKVFAGHLYFIDDIAS</sequence>
<comment type="caution">
    <text evidence="1">The sequence shown here is derived from an EMBL/GenBank/DDBJ whole genome shotgun (WGS) entry which is preliminary data.</text>
</comment>
<evidence type="ECO:0000313" key="2">
    <source>
        <dbReference type="Proteomes" id="UP000886885"/>
    </source>
</evidence>
<dbReference type="PANTHER" id="PTHR46960:SF1">
    <property type="entry name" value="E3 UBIQUITIN-PROTEIN LIGASE KEG"/>
    <property type="match status" value="1"/>
</dbReference>
<reference evidence="1" key="1">
    <citation type="journal article" date="2020" name="bioRxiv">
        <title>Hybrid origin of Populus tomentosa Carr. identified through genome sequencing and phylogenomic analysis.</title>
        <authorList>
            <person name="An X."/>
            <person name="Gao K."/>
            <person name="Chen Z."/>
            <person name="Li J."/>
            <person name="Yang X."/>
            <person name="Yang X."/>
            <person name="Zhou J."/>
            <person name="Guo T."/>
            <person name="Zhao T."/>
            <person name="Huang S."/>
            <person name="Miao D."/>
            <person name="Khan W.U."/>
            <person name="Rao P."/>
            <person name="Ye M."/>
            <person name="Lei B."/>
            <person name="Liao W."/>
            <person name="Wang J."/>
            <person name="Ji L."/>
            <person name="Li Y."/>
            <person name="Guo B."/>
            <person name="Mustafa N.S."/>
            <person name="Li S."/>
            <person name="Yun Q."/>
            <person name="Keller S.R."/>
            <person name="Mao J."/>
            <person name="Zhang R."/>
            <person name="Strauss S.H."/>
        </authorList>
    </citation>
    <scope>NUCLEOTIDE SEQUENCE</scope>
    <source>
        <strain evidence="1">GM15</strain>
        <tissue evidence="1">Leaf</tissue>
    </source>
</reference>
<proteinExistence type="predicted"/>
<dbReference type="GO" id="GO:0004842">
    <property type="term" value="F:ubiquitin-protein transferase activity"/>
    <property type="evidence" value="ECO:0007669"/>
    <property type="project" value="InterPro"/>
</dbReference>
<dbReference type="GO" id="GO:0009788">
    <property type="term" value="P:negative regulation of abscisic acid-activated signaling pathway"/>
    <property type="evidence" value="ECO:0007669"/>
    <property type="project" value="TreeGrafter"/>
</dbReference>
<name>A0A8X8DA76_POPTO</name>
<evidence type="ECO:0000313" key="1">
    <source>
        <dbReference type="EMBL" id="KAG6781624.1"/>
    </source>
</evidence>